<evidence type="ECO:0000259" key="9">
    <source>
        <dbReference type="Pfam" id="PF02729"/>
    </source>
</evidence>
<evidence type="ECO:0000256" key="7">
    <source>
        <dbReference type="HAMAP-Rule" id="MF_00001"/>
    </source>
</evidence>
<evidence type="ECO:0000313" key="11">
    <source>
        <dbReference type="EMBL" id="SDQ43110.1"/>
    </source>
</evidence>
<dbReference type="HAMAP" id="MF_00001">
    <property type="entry name" value="Asp_carb_tr"/>
    <property type="match status" value="1"/>
</dbReference>
<evidence type="ECO:0000313" key="10">
    <source>
        <dbReference type="EMBL" id="RDI70514.1"/>
    </source>
</evidence>
<dbReference type="InterPro" id="IPR006132">
    <property type="entry name" value="Asp/Orn_carbamoyltranf_P-bd"/>
</dbReference>
<keyword evidence="13" id="KW-1185">Reference proteome</keyword>
<dbReference type="UniPathway" id="UPA00070">
    <property type="reaction ID" value="UER00116"/>
</dbReference>
<feature type="binding site" evidence="7">
    <location>
        <position position="82"/>
    </location>
    <ligand>
        <name>L-aspartate</name>
        <dbReference type="ChEBI" id="CHEBI:29991"/>
    </ligand>
</feature>
<reference evidence="10 13" key="3">
    <citation type="submission" date="2018-07" db="EMBL/GenBank/DDBJ databases">
        <title>Genome sequence of extremly halophilic archaeon Halopelagius longus strain BC12-B1.</title>
        <authorList>
            <person name="Zhang X."/>
        </authorList>
    </citation>
    <scope>NUCLEOTIDE SEQUENCE [LARGE SCALE GENOMIC DNA]</scope>
    <source>
        <strain evidence="10 13">BC12-B1</strain>
    </source>
</reference>
<dbReference type="GO" id="GO:0004070">
    <property type="term" value="F:aspartate carbamoyltransferase activity"/>
    <property type="evidence" value="ECO:0007669"/>
    <property type="project" value="UniProtKB-UniRule"/>
</dbReference>
<dbReference type="Pfam" id="PF02729">
    <property type="entry name" value="OTCace_N"/>
    <property type="match status" value="1"/>
</dbReference>
<feature type="domain" description="Aspartate/ornithine carbamoyltransferase Asp/Orn-binding" evidence="8">
    <location>
        <begin position="149"/>
        <end position="298"/>
    </location>
</feature>
<evidence type="ECO:0000256" key="2">
    <source>
        <dbReference type="ARBA" id="ARBA00008896"/>
    </source>
</evidence>
<evidence type="ECO:0000256" key="3">
    <source>
        <dbReference type="ARBA" id="ARBA00022679"/>
    </source>
</evidence>
<comment type="catalytic activity">
    <reaction evidence="6 7">
        <text>carbamoyl phosphate + L-aspartate = N-carbamoyl-L-aspartate + phosphate + H(+)</text>
        <dbReference type="Rhea" id="RHEA:20013"/>
        <dbReference type="ChEBI" id="CHEBI:15378"/>
        <dbReference type="ChEBI" id="CHEBI:29991"/>
        <dbReference type="ChEBI" id="CHEBI:32814"/>
        <dbReference type="ChEBI" id="CHEBI:43474"/>
        <dbReference type="ChEBI" id="CHEBI:58228"/>
        <dbReference type="EC" id="2.1.3.2"/>
    </reaction>
</comment>
<dbReference type="PRINTS" id="PR00101">
    <property type="entry name" value="ATCASE"/>
</dbReference>
<dbReference type="OrthoDB" id="7792at2157"/>
<dbReference type="Proteomes" id="UP000199289">
    <property type="component" value="Unassembled WGS sequence"/>
</dbReference>
<dbReference type="NCBIfam" id="NF002032">
    <property type="entry name" value="PRK00856.1"/>
    <property type="match status" value="1"/>
</dbReference>
<dbReference type="InterPro" id="IPR006130">
    <property type="entry name" value="Asp/Orn_carbamoylTrfase"/>
</dbReference>
<comment type="similarity">
    <text evidence="2 7">Belongs to the aspartate/ornithine carbamoyltransferase superfamily. ATCase family.</text>
</comment>
<dbReference type="GO" id="GO:0006207">
    <property type="term" value="P:'de novo' pyrimidine nucleobase biosynthetic process"/>
    <property type="evidence" value="ECO:0007669"/>
    <property type="project" value="InterPro"/>
</dbReference>
<evidence type="ECO:0000259" key="8">
    <source>
        <dbReference type="Pfam" id="PF00185"/>
    </source>
</evidence>
<feature type="binding site" evidence="7">
    <location>
        <position position="224"/>
    </location>
    <ligand>
        <name>L-aspartate</name>
        <dbReference type="ChEBI" id="CHEBI:29991"/>
    </ligand>
</feature>
<protein>
    <recommendedName>
        <fullName evidence="7">Aspartate carbamoyltransferase</fullName>
        <ecNumber evidence="7">2.1.3.2</ecNumber>
    </recommendedName>
    <alternativeName>
        <fullName evidence="7">Aspartate transcarbamylase</fullName>
        <shortName evidence="7">ATCase</shortName>
    </alternativeName>
</protein>
<keyword evidence="3 7" id="KW-0808">Transferase</keyword>
<dbReference type="PRINTS" id="PR00100">
    <property type="entry name" value="AOTCASE"/>
</dbReference>
<keyword evidence="4 7" id="KW-0665">Pyrimidine biosynthesis</keyword>
<dbReference type="NCBIfam" id="TIGR00670">
    <property type="entry name" value="asp_carb_tr"/>
    <property type="match status" value="1"/>
</dbReference>
<dbReference type="Gene3D" id="3.40.50.1370">
    <property type="entry name" value="Aspartate/ornithine carbamoyltransferase"/>
    <property type="match status" value="2"/>
</dbReference>
<dbReference type="EC" id="2.1.3.2" evidence="7"/>
<dbReference type="InterPro" id="IPR036901">
    <property type="entry name" value="Asp/Orn_carbamoylTrfase_sf"/>
</dbReference>
<dbReference type="SUPFAM" id="SSF53671">
    <property type="entry name" value="Aspartate/ornithine carbamoyltransferase"/>
    <property type="match status" value="1"/>
</dbReference>
<dbReference type="RefSeq" id="WP_092535259.1">
    <property type="nucleotide sequence ID" value="NZ_FNKQ01000002.1"/>
</dbReference>
<feature type="binding site" evidence="7">
    <location>
        <position position="131"/>
    </location>
    <ligand>
        <name>carbamoyl phosphate</name>
        <dbReference type="ChEBI" id="CHEBI:58228"/>
    </ligand>
</feature>
<accession>A0A1H1ATX8</accession>
<name>A0A1H1ATX8_9EURY</name>
<feature type="binding site" evidence="7">
    <location>
        <position position="54"/>
    </location>
    <ligand>
        <name>carbamoyl phosphate</name>
        <dbReference type="ChEBI" id="CHEBI:58228"/>
    </ligand>
</feature>
<feature type="binding site" evidence="7">
    <location>
        <position position="263"/>
    </location>
    <ligand>
        <name>carbamoyl phosphate</name>
        <dbReference type="ChEBI" id="CHEBI:58228"/>
    </ligand>
</feature>
<dbReference type="InterPro" id="IPR002082">
    <property type="entry name" value="Asp_carbamoyltransf"/>
</dbReference>
<feature type="binding site" evidence="7">
    <location>
        <position position="163"/>
    </location>
    <ligand>
        <name>L-aspartate</name>
        <dbReference type="ChEBI" id="CHEBI:29991"/>
    </ligand>
</feature>
<evidence type="ECO:0000256" key="4">
    <source>
        <dbReference type="ARBA" id="ARBA00022975"/>
    </source>
</evidence>
<sequence length="304" mass="33811">MRQDHLISAAQLSREDIEAVLDRAAEIDADPAAWQQRRAGEVLGLCFFEPSTRTRMSFDTAMKRLGGRTVDMGPVESSSVKKGETLADTVRVVEGYADALVLRHPYEGAASMASEFVDVPLVNAGDGAGQHPTQTLLDLYTIRENVGLDGITVGIMGDLKYGRTVHSLAEALTNFDVRQHFVSPESLQLPRSVRYDLHESGAQVREHTELDEVLPELDVLYVTRIQRERFPDENEYRKVAGEYQIGLDDLSAAKDSLTVMHPLPRVDEIAPEIDDTAYAKYFEQAHNGVPVRMALLDMLLEDSQ</sequence>
<feature type="domain" description="Aspartate/ornithine carbamoyltransferase carbamoyl-P binding" evidence="9">
    <location>
        <begin position="5"/>
        <end position="144"/>
    </location>
</feature>
<dbReference type="AlphaFoldDB" id="A0A1H1ATX8"/>
<comment type="pathway">
    <text evidence="1 7">Pyrimidine metabolism; UMP biosynthesis via de novo pathway; (S)-dihydroorotate from bicarbonate: step 2/3.</text>
</comment>
<proteinExistence type="inferred from homology"/>
<dbReference type="Proteomes" id="UP000255421">
    <property type="component" value="Unassembled WGS sequence"/>
</dbReference>
<gene>
    <name evidence="7 10" type="primary">pyrB</name>
    <name evidence="10" type="ORF">DWB78_01575</name>
    <name evidence="11" type="ORF">SAMN05216278_1489</name>
</gene>
<evidence type="ECO:0000313" key="13">
    <source>
        <dbReference type="Proteomes" id="UP000255421"/>
    </source>
</evidence>
<reference evidence="11" key="2">
    <citation type="submission" date="2016-10" db="EMBL/GenBank/DDBJ databases">
        <authorList>
            <person name="de Groot N.N."/>
        </authorList>
    </citation>
    <scope>NUCLEOTIDE SEQUENCE [LARGE SCALE GENOMIC DNA]</scope>
    <source>
        <strain evidence="11">CGMCC 1.12397</strain>
    </source>
</reference>
<organism evidence="11 12">
    <name type="scientific">Halopelagius longus</name>
    <dbReference type="NCBI Taxonomy" id="1236180"/>
    <lineage>
        <taxon>Archaea</taxon>
        <taxon>Methanobacteriati</taxon>
        <taxon>Methanobacteriota</taxon>
        <taxon>Stenosarchaea group</taxon>
        <taxon>Halobacteria</taxon>
        <taxon>Halobacteriales</taxon>
        <taxon>Haloferacaceae</taxon>
    </lineage>
</organism>
<dbReference type="PANTHER" id="PTHR45753:SF6">
    <property type="entry name" value="ASPARTATE CARBAMOYLTRANSFERASE"/>
    <property type="match status" value="1"/>
</dbReference>
<dbReference type="EMBL" id="FNKQ01000002">
    <property type="protein sequence ID" value="SDQ43110.1"/>
    <property type="molecule type" value="Genomic_DNA"/>
</dbReference>
<dbReference type="FunFam" id="3.40.50.1370:FF:000001">
    <property type="entry name" value="Aspartate carbamoyltransferase"/>
    <property type="match status" value="1"/>
</dbReference>
<comment type="subunit">
    <text evidence="7">Heterooligomer of catalytic and regulatory chains.</text>
</comment>
<dbReference type="Pfam" id="PF00185">
    <property type="entry name" value="OTCace"/>
    <property type="match status" value="1"/>
</dbReference>
<evidence type="ECO:0000256" key="5">
    <source>
        <dbReference type="ARBA" id="ARBA00043884"/>
    </source>
</evidence>
<dbReference type="PROSITE" id="PS00097">
    <property type="entry name" value="CARBAMOYLTRANSFERASE"/>
    <property type="match status" value="1"/>
</dbReference>
<comment type="function">
    <text evidence="5 7">Catalyzes the condensation of carbamoyl phosphate and aspartate to form carbamoyl aspartate and inorganic phosphate, the committed step in the de novo pyrimidine nucleotide biosynthesis pathway.</text>
</comment>
<feature type="binding site" evidence="7">
    <location>
        <position position="53"/>
    </location>
    <ligand>
        <name>carbamoyl phosphate</name>
        <dbReference type="ChEBI" id="CHEBI:58228"/>
    </ligand>
</feature>
<evidence type="ECO:0000256" key="6">
    <source>
        <dbReference type="ARBA" id="ARBA00048859"/>
    </source>
</evidence>
<dbReference type="FunFam" id="3.40.50.1370:FF:000002">
    <property type="entry name" value="Aspartate carbamoyltransferase 2"/>
    <property type="match status" value="1"/>
</dbReference>
<dbReference type="InterPro" id="IPR006131">
    <property type="entry name" value="Asp_carbamoyltransf_Asp/Orn-bd"/>
</dbReference>
<feature type="binding site" evidence="7">
    <location>
        <position position="264"/>
    </location>
    <ligand>
        <name>carbamoyl phosphate</name>
        <dbReference type="ChEBI" id="CHEBI:58228"/>
    </ligand>
</feature>
<dbReference type="GO" id="GO:0044205">
    <property type="term" value="P:'de novo' UMP biosynthetic process"/>
    <property type="evidence" value="ECO:0007669"/>
    <property type="project" value="UniProtKB-UniRule"/>
</dbReference>
<evidence type="ECO:0000256" key="1">
    <source>
        <dbReference type="ARBA" id="ARBA00004852"/>
    </source>
</evidence>
<dbReference type="PANTHER" id="PTHR45753">
    <property type="entry name" value="ORNITHINE CARBAMOYLTRANSFERASE, MITOCHONDRIAL"/>
    <property type="match status" value="1"/>
</dbReference>
<reference evidence="12" key="1">
    <citation type="submission" date="2016-10" db="EMBL/GenBank/DDBJ databases">
        <authorList>
            <person name="Varghese N."/>
            <person name="Submissions S."/>
        </authorList>
    </citation>
    <scope>NUCLEOTIDE SEQUENCE [LARGE SCALE GENOMIC DNA]</scope>
    <source>
        <strain evidence="12">CGMCC 1.12397</strain>
    </source>
</reference>
<evidence type="ECO:0000313" key="12">
    <source>
        <dbReference type="Proteomes" id="UP000199289"/>
    </source>
</evidence>
<dbReference type="EMBL" id="QQST01000001">
    <property type="protein sequence ID" value="RDI70514.1"/>
    <property type="molecule type" value="Genomic_DNA"/>
</dbReference>
<feature type="binding site" evidence="7">
    <location>
        <position position="134"/>
    </location>
    <ligand>
        <name>carbamoyl phosphate</name>
        <dbReference type="ChEBI" id="CHEBI:58228"/>
    </ligand>
</feature>
<feature type="binding site" evidence="7">
    <location>
        <position position="103"/>
    </location>
    <ligand>
        <name>carbamoyl phosphate</name>
        <dbReference type="ChEBI" id="CHEBI:58228"/>
    </ligand>
</feature>
<dbReference type="GO" id="GO:0016597">
    <property type="term" value="F:amino acid binding"/>
    <property type="evidence" value="ECO:0007669"/>
    <property type="project" value="InterPro"/>
</dbReference>
<dbReference type="GO" id="GO:0006520">
    <property type="term" value="P:amino acid metabolic process"/>
    <property type="evidence" value="ECO:0007669"/>
    <property type="project" value="InterPro"/>
</dbReference>